<evidence type="ECO:0000256" key="2">
    <source>
        <dbReference type="PIRSR" id="PIRSR000137-2"/>
    </source>
</evidence>
<dbReference type="InterPro" id="IPR012132">
    <property type="entry name" value="GMC_OxRdtase"/>
</dbReference>
<dbReference type="Pfam" id="PF00732">
    <property type="entry name" value="GMC_oxred_N"/>
    <property type="match status" value="1"/>
</dbReference>
<keyword evidence="5" id="KW-1185">Reference proteome</keyword>
<keyword evidence="2" id="KW-0274">FAD</keyword>
<dbReference type="SUPFAM" id="SSF51905">
    <property type="entry name" value="FAD/NAD(P)-binding domain"/>
    <property type="match status" value="1"/>
</dbReference>
<feature type="domain" description="Glucose-methanol-choline oxidoreductase N-terminal" evidence="3">
    <location>
        <begin position="276"/>
        <end position="290"/>
    </location>
</feature>
<dbReference type="PANTHER" id="PTHR11552:SF210">
    <property type="entry name" value="GLUCOSE-METHANOL-CHOLINE OXIDOREDUCTASE N-TERMINAL DOMAIN-CONTAINING PROTEIN-RELATED"/>
    <property type="match status" value="1"/>
</dbReference>
<dbReference type="AlphaFoldDB" id="A0A9P4SAC6"/>
<dbReference type="PROSITE" id="PS00624">
    <property type="entry name" value="GMC_OXRED_2"/>
    <property type="match status" value="1"/>
</dbReference>
<comment type="caution">
    <text evidence="4">The sequence shown here is derived from an EMBL/GenBank/DDBJ whole genome shotgun (WGS) entry which is preliminary data.</text>
</comment>
<organism evidence="4 5">
    <name type="scientific">Patellaria atrata CBS 101060</name>
    <dbReference type="NCBI Taxonomy" id="1346257"/>
    <lineage>
        <taxon>Eukaryota</taxon>
        <taxon>Fungi</taxon>
        <taxon>Dikarya</taxon>
        <taxon>Ascomycota</taxon>
        <taxon>Pezizomycotina</taxon>
        <taxon>Dothideomycetes</taxon>
        <taxon>Dothideomycetes incertae sedis</taxon>
        <taxon>Patellariales</taxon>
        <taxon>Patellariaceae</taxon>
        <taxon>Patellaria</taxon>
    </lineage>
</organism>
<keyword evidence="2" id="KW-0285">Flavoprotein</keyword>
<dbReference type="EMBL" id="MU006095">
    <property type="protein sequence ID" value="KAF2839018.1"/>
    <property type="molecule type" value="Genomic_DNA"/>
</dbReference>
<evidence type="ECO:0000259" key="3">
    <source>
        <dbReference type="PROSITE" id="PS00624"/>
    </source>
</evidence>
<dbReference type="PIRSF" id="PIRSF000137">
    <property type="entry name" value="Alcohol_oxidase"/>
    <property type="match status" value="1"/>
</dbReference>
<dbReference type="InterPro" id="IPR000172">
    <property type="entry name" value="GMC_OxRdtase_N"/>
</dbReference>
<dbReference type="PANTHER" id="PTHR11552">
    <property type="entry name" value="GLUCOSE-METHANOL-CHOLINE GMC OXIDOREDUCTASE"/>
    <property type="match status" value="1"/>
</dbReference>
<dbReference type="Pfam" id="PF05199">
    <property type="entry name" value="GMC_oxred_C"/>
    <property type="match status" value="1"/>
</dbReference>
<evidence type="ECO:0000256" key="1">
    <source>
        <dbReference type="ARBA" id="ARBA00010790"/>
    </source>
</evidence>
<dbReference type="SUPFAM" id="SSF54373">
    <property type="entry name" value="FAD-linked reductases, C-terminal domain"/>
    <property type="match status" value="1"/>
</dbReference>
<dbReference type="InterPro" id="IPR007867">
    <property type="entry name" value="GMC_OxRtase_C"/>
</dbReference>
<accession>A0A9P4SAC6</accession>
<proteinExistence type="inferred from homology"/>
<name>A0A9P4SAC6_9PEZI</name>
<dbReference type="GO" id="GO:0050660">
    <property type="term" value="F:flavin adenine dinucleotide binding"/>
    <property type="evidence" value="ECO:0007669"/>
    <property type="project" value="InterPro"/>
</dbReference>
<comment type="similarity">
    <text evidence="1">Belongs to the GMC oxidoreductase family.</text>
</comment>
<dbReference type="Gene3D" id="3.30.560.10">
    <property type="entry name" value="Glucose Oxidase, domain 3"/>
    <property type="match status" value="1"/>
</dbReference>
<dbReference type="Gene3D" id="3.50.50.60">
    <property type="entry name" value="FAD/NAD(P)-binding domain"/>
    <property type="match status" value="1"/>
</dbReference>
<feature type="binding site" evidence="2">
    <location>
        <position position="88"/>
    </location>
    <ligand>
        <name>FAD</name>
        <dbReference type="ChEBI" id="CHEBI:57692"/>
    </ligand>
</feature>
<protein>
    <submittedName>
        <fullName evidence="4">GMC oxidoreductase</fullName>
    </submittedName>
</protein>
<dbReference type="InterPro" id="IPR036188">
    <property type="entry name" value="FAD/NAD-bd_sf"/>
</dbReference>
<dbReference type="OrthoDB" id="269227at2759"/>
<feature type="binding site" evidence="2">
    <location>
        <position position="236"/>
    </location>
    <ligand>
        <name>FAD</name>
        <dbReference type="ChEBI" id="CHEBI:57692"/>
    </ligand>
</feature>
<evidence type="ECO:0000313" key="5">
    <source>
        <dbReference type="Proteomes" id="UP000799429"/>
    </source>
</evidence>
<comment type="cofactor">
    <cofactor evidence="2">
        <name>FAD</name>
        <dbReference type="ChEBI" id="CHEBI:57692"/>
    </cofactor>
</comment>
<dbReference type="GO" id="GO:0016614">
    <property type="term" value="F:oxidoreductase activity, acting on CH-OH group of donors"/>
    <property type="evidence" value="ECO:0007669"/>
    <property type="project" value="InterPro"/>
</dbReference>
<dbReference type="Proteomes" id="UP000799429">
    <property type="component" value="Unassembled WGS sequence"/>
</dbReference>
<gene>
    <name evidence="4" type="ORF">M501DRAFT_756200</name>
</gene>
<sequence length="623" mass="66590">MSSEPDFIIVGGGTAGLALATRLSEDPSKEVLVLEAGESQLNNFRVNTPALWPSLLATDCDWNDKTVPQEALGGKQIGQPHGRMLGGTSALNGMAFVATSKLNVDAWAALGNPGWDWEKMAPYYQKTYTVNLPEDDAVRTQLALDYMEDHIKGTSGPIQTSFPDDLNDPIPKAWLDTFKELGYSISGDPFSGVAFGAYTNSASINPDRTRSYSANAYYAPIKDSRPNLKVVTSALVEKVELEKDDSGNVIATGVQYTKDATSITAKAKREVIVSGGTYNSPKILELSGIGDAELLSSYGIPVFVDNPNVGAHLQDHTLGGLSFEVVDGVATKDDMSRQDRAALGAAMEAYTKHRKGPFTVGGNFSSALLPVPDFLTSEGKTELESLLTIPSSWSSPAPKDPGAAAFDRAHTAFIKELLRNPAEASAGYFTYAAQSNFRGSGTGADAQSTKLPGNYVTIAVSLLHPLSRGTVHIQSADPSEPPAIDPQYLAHPLDVEVLARHVRYIETIASTPPFSNLLKPLGVGRRNLGVPQNDLRKASLDEVKEYVKSAALTTFHPTSTCAMIPREMGGVVDSRLRVHGVKGLRVVDASVIPINTRGNTQTSVYAIAEKAADLIKEDLGIGK</sequence>
<reference evidence="4" key="1">
    <citation type="journal article" date="2020" name="Stud. Mycol.">
        <title>101 Dothideomycetes genomes: a test case for predicting lifestyles and emergence of pathogens.</title>
        <authorList>
            <person name="Haridas S."/>
            <person name="Albert R."/>
            <person name="Binder M."/>
            <person name="Bloem J."/>
            <person name="Labutti K."/>
            <person name="Salamov A."/>
            <person name="Andreopoulos B."/>
            <person name="Baker S."/>
            <person name="Barry K."/>
            <person name="Bills G."/>
            <person name="Bluhm B."/>
            <person name="Cannon C."/>
            <person name="Castanera R."/>
            <person name="Culley D."/>
            <person name="Daum C."/>
            <person name="Ezra D."/>
            <person name="Gonzalez J."/>
            <person name="Henrissat B."/>
            <person name="Kuo A."/>
            <person name="Liang C."/>
            <person name="Lipzen A."/>
            <person name="Lutzoni F."/>
            <person name="Magnuson J."/>
            <person name="Mondo S."/>
            <person name="Nolan M."/>
            <person name="Ohm R."/>
            <person name="Pangilinan J."/>
            <person name="Park H.-J."/>
            <person name="Ramirez L."/>
            <person name="Alfaro M."/>
            <person name="Sun H."/>
            <person name="Tritt A."/>
            <person name="Yoshinaga Y."/>
            <person name="Zwiers L.-H."/>
            <person name="Turgeon B."/>
            <person name="Goodwin S."/>
            <person name="Spatafora J."/>
            <person name="Crous P."/>
            <person name="Grigoriev I."/>
        </authorList>
    </citation>
    <scope>NUCLEOTIDE SEQUENCE</scope>
    <source>
        <strain evidence="4">CBS 101060</strain>
    </source>
</reference>
<evidence type="ECO:0000313" key="4">
    <source>
        <dbReference type="EMBL" id="KAF2839018.1"/>
    </source>
</evidence>